<gene>
    <name evidence="1" type="primary">ssr3_2</name>
    <name evidence="1" type="ORF">EV182_008357</name>
</gene>
<reference evidence="1" key="1">
    <citation type="submission" date="2022-06" db="EMBL/GenBank/DDBJ databases">
        <title>Phylogenomic reconstructions and comparative analyses of Kickxellomycotina fungi.</title>
        <authorList>
            <person name="Reynolds N.K."/>
            <person name="Stajich J.E."/>
            <person name="Barry K."/>
            <person name="Grigoriev I.V."/>
            <person name="Crous P."/>
            <person name="Smith M.E."/>
        </authorList>
    </citation>
    <scope>NUCLEOTIDE SEQUENCE</scope>
    <source>
        <strain evidence="1">RSA 2271</strain>
    </source>
</reference>
<keyword evidence="2" id="KW-1185">Reference proteome</keyword>
<dbReference type="Proteomes" id="UP001145114">
    <property type="component" value="Unassembled WGS sequence"/>
</dbReference>
<organism evidence="1 2">
    <name type="scientific">Spiromyces aspiralis</name>
    <dbReference type="NCBI Taxonomy" id="68401"/>
    <lineage>
        <taxon>Eukaryota</taxon>
        <taxon>Fungi</taxon>
        <taxon>Fungi incertae sedis</taxon>
        <taxon>Zoopagomycota</taxon>
        <taxon>Kickxellomycotina</taxon>
        <taxon>Kickxellomycetes</taxon>
        <taxon>Kickxellales</taxon>
        <taxon>Kickxellaceae</taxon>
        <taxon>Spiromyces</taxon>
    </lineage>
</organism>
<evidence type="ECO:0000313" key="2">
    <source>
        <dbReference type="Proteomes" id="UP001145114"/>
    </source>
</evidence>
<dbReference type="EC" id="2.7.11.1" evidence="1"/>
<feature type="non-terminal residue" evidence="1">
    <location>
        <position position="157"/>
    </location>
</feature>
<comment type="caution">
    <text evidence="1">The sequence shown here is derived from an EMBL/GenBank/DDBJ whole genome shotgun (WGS) entry which is preliminary data.</text>
</comment>
<keyword evidence="1" id="KW-0808">Transferase</keyword>
<sequence length="157" mass="17966">MNTEAKQGDTNKSADSVEVKDDEIPSWTLRIEGRLIDPPGTTWKNRPAPRKFTEFIQSLIVELDRDPNQYKDNTVSWNRSLATEDMDGFEIKRMGDQNVKARILIQPCTPTDKYELTSPALCDLLDIRGAVTRAEVIRGLWQYIKLNDLQDPNDSEL</sequence>
<accession>A0ACC1H7Q5</accession>
<protein>
    <submittedName>
        <fullName evidence="1">SWI/SNF and RSC complex subunit Ssr3</fullName>
        <ecNumber evidence="1">2.7.11.1</ecNumber>
    </submittedName>
</protein>
<dbReference type="EMBL" id="JAMZIH010009399">
    <property type="protein sequence ID" value="KAJ1670201.1"/>
    <property type="molecule type" value="Genomic_DNA"/>
</dbReference>
<name>A0ACC1H7Q5_9FUNG</name>
<evidence type="ECO:0000313" key="1">
    <source>
        <dbReference type="EMBL" id="KAJ1670201.1"/>
    </source>
</evidence>
<proteinExistence type="predicted"/>